<name>A0AC34R5V0_9BILA</name>
<accession>A0AC34R5V0</accession>
<proteinExistence type="predicted"/>
<organism evidence="1 2">
    <name type="scientific">Panagrolaimus sp. JU765</name>
    <dbReference type="NCBI Taxonomy" id="591449"/>
    <lineage>
        <taxon>Eukaryota</taxon>
        <taxon>Metazoa</taxon>
        <taxon>Ecdysozoa</taxon>
        <taxon>Nematoda</taxon>
        <taxon>Chromadorea</taxon>
        <taxon>Rhabditida</taxon>
        <taxon>Tylenchina</taxon>
        <taxon>Panagrolaimomorpha</taxon>
        <taxon>Panagrolaimoidea</taxon>
        <taxon>Panagrolaimidae</taxon>
        <taxon>Panagrolaimus</taxon>
    </lineage>
</organism>
<evidence type="ECO:0000313" key="1">
    <source>
        <dbReference type="Proteomes" id="UP000887576"/>
    </source>
</evidence>
<dbReference type="WBParaSite" id="JU765_v2.g3542.t1">
    <property type="protein sequence ID" value="JU765_v2.g3542.t1"/>
    <property type="gene ID" value="JU765_v2.g3542"/>
</dbReference>
<evidence type="ECO:0000313" key="2">
    <source>
        <dbReference type="WBParaSite" id="JU765_v2.g3542.t1"/>
    </source>
</evidence>
<sequence>MTFGYSLLKKPMKIDEIIAVKVVNVWPWGEHKPFIFGLTNLEPSTMISSTNPSINIFECSDDLKVKKDDILQFQMKNDGRILFSKNDQIPICIFQISTSNLSTNLWPFFKMGKVSSIELIEPKNEIFMESTKTASVLNFLDFFNNVF</sequence>
<dbReference type="Proteomes" id="UP000887576">
    <property type="component" value="Unplaced"/>
</dbReference>
<reference evidence="2" key="1">
    <citation type="submission" date="2022-11" db="UniProtKB">
        <authorList>
            <consortium name="WormBaseParasite"/>
        </authorList>
    </citation>
    <scope>IDENTIFICATION</scope>
</reference>
<protein>
    <submittedName>
        <fullName evidence="2">NHR domain-containing protein</fullName>
    </submittedName>
</protein>